<reference evidence="10" key="1">
    <citation type="journal article" date="2019" name="Int. J. Syst. Evol. Microbiol.">
        <title>The Global Catalogue of Microorganisms (GCM) 10K type strain sequencing project: providing services to taxonomists for standard genome sequencing and annotation.</title>
        <authorList>
            <consortium name="The Broad Institute Genomics Platform"/>
            <consortium name="The Broad Institute Genome Sequencing Center for Infectious Disease"/>
            <person name="Wu L."/>
            <person name="Ma J."/>
        </authorList>
    </citation>
    <scope>NUCLEOTIDE SEQUENCE [LARGE SCALE GENOMIC DNA]</scope>
    <source>
        <strain evidence="10">JCM 30071</strain>
    </source>
</reference>
<feature type="active site" description="Charge relay system" evidence="5">
    <location>
        <position position="263"/>
    </location>
</feature>
<evidence type="ECO:0000313" key="10">
    <source>
        <dbReference type="Proteomes" id="UP000634435"/>
    </source>
</evidence>
<dbReference type="InterPro" id="IPR023828">
    <property type="entry name" value="Peptidase_S8_Ser-AS"/>
</dbReference>
<dbReference type="InterPro" id="IPR015500">
    <property type="entry name" value="Peptidase_S8_subtilisin-rel"/>
</dbReference>
<dbReference type="InterPro" id="IPR033857">
    <property type="entry name" value="Bacillopeptidase_F"/>
</dbReference>
<dbReference type="PROSITE" id="PS00138">
    <property type="entry name" value="SUBTILASE_SER"/>
    <property type="match status" value="1"/>
</dbReference>
<evidence type="ECO:0000256" key="5">
    <source>
        <dbReference type="PROSITE-ProRule" id="PRU01240"/>
    </source>
</evidence>
<accession>A0ABQ2DKI0</accession>
<name>A0ABQ2DKI0_9BACI</name>
<dbReference type="SUPFAM" id="SSF52743">
    <property type="entry name" value="Subtilisin-like"/>
    <property type="match status" value="1"/>
</dbReference>
<dbReference type="InterPro" id="IPR000209">
    <property type="entry name" value="Peptidase_S8/S53_dom"/>
</dbReference>
<dbReference type="PRINTS" id="PR00723">
    <property type="entry name" value="SUBTILISIN"/>
</dbReference>
<comment type="similarity">
    <text evidence="1 5">Belongs to the peptidase S8 family.</text>
</comment>
<dbReference type="PANTHER" id="PTHR43399">
    <property type="entry name" value="SUBTILISIN-RELATED"/>
    <property type="match status" value="1"/>
</dbReference>
<evidence type="ECO:0000256" key="1">
    <source>
        <dbReference type="ARBA" id="ARBA00011073"/>
    </source>
</evidence>
<feature type="chain" id="PRO_5047124062" description="Peptidase S8" evidence="6">
    <location>
        <begin position="34"/>
        <end position="538"/>
    </location>
</feature>
<dbReference type="PROSITE" id="PS51892">
    <property type="entry name" value="SUBTILASE"/>
    <property type="match status" value="1"/>
</dbReference>
<keyword evidence="10" id="KW-1185">Reference proteome</keyword>
<feature type="domain" description="Inhibitor I9" evidence="8">
    <location>
        <begin position="63"/>
        <end position="171"/>
    </location>
</feature>
<keyword evidence="3 5" id="KW-0378">Hydrolase</keyword>
<dbReference type="CDD" id="cd07481">
    <property type="entry name" value="Peptidases_S8_BacillopeptidaseF-like"/>
    <property type="match status" value="1"/>
</dbReference>
<evidence type="ECO:0000256" key="6">
    <source>
        <dbReference type="SAM" id="SignalP"/>
    </source>
</evidence>
<dbReference type="PROSITE" id="PS00137">
    <property type="entry name" value="SUBTILASE_HIS"/>
    <property type="match status" value="1"/>
</dbReference>
<dbReference type="InterPro" id="IPR036852">
    <property type="entry name" value="Peptidase_S8/S53_dom_sf"/>
</dbReference>
<evidence type="ECO:0000259" key="7">
    <source>
        <dbReference type="Pfam" id="PF00082"/>
    </source>
</evidence>
<dbReference type="EMBL" id="BMPN01000003">
    <property type="protein sequence ID" value="GGJ59346.1"/>
    <property type="molecule type" value="Genomic_DNA"/>
</dbReference>
<dbReference type="InterPro" id="IPR051048">
    <property type="entry name" value="Peptidase_S8/S53_subtilisin"/>
</dbReference>
<keyword evidence="6" id="KW-0732">Signal</keyword>
<dbReference type="InterPro" id="IPR010259">
    <property type="entry name" value="S8pro/Inhibitor_I9"/>
</dbReference>
<protein>
    <recommendedName>
        <fullName evidence="11">Peptidase S8</fullName>
    </recommendedName>
</protein>
<feature type="signal peptide" evidence="6">
    <location>
        <begin position="1"/>
        <end position="33"/>
    </location>
</feature>
<feature type="domain" description="Peptidase S8/S53" evidence="7">
    <location>
        <begin position="208"/>
        <end position="493"/>
    </location>
</feature>
<proteinExistence type="inferred from homology"/>
<dbReference type="Proteomes" id="UP000634435">
    <property type="component" value="Unassembled WGS sequence"/>
</dbReference>
<feature type="active site" description="Charge relay system" evidence="5">
    <location>
        <position position="217"/>
    </location>
</feature>
<evidence type="ECO:0000259" key="8">
    <source>
        <dbReference type="Pfam" id="PF05922"/>
    </source>
</evidence>
<organism evidence="9 10">
    <name type="scientific">Virgibacillus kapii</name>
    <dbReference type="NCBI Taxonomy" id="1638645"/>
    <lineage>
        <taxon>Bacteria</taxon>
        <taxon>Bacillati</taxon>
        <taxon>Bacillota</taxon>
        <taxon>Bacilli</taxon>
        <taxon>Bacillales</taxon>
        <taxon>Bacillaceae</taxon>
        <taxon>Virgibacillus</taxon>
    </lineage>
</organism>
<feature type="active site" description="Charge relay system" evidence="5">
    <location>
        <position position="441"/>
    </location>
</feature>
<sequence length="538" mass="57529">MRIKRRHRMKAVFSIAASAIMTFSLFTPAVVNAETSTKSNQVVQAKVSKRLVNEFNDDSKITFLVKFREKADTMRVAKQAKASSQRAQVTAEKAELTQRSAVLTELKETSLDTQQNVRQFLAEEAKKGNVESFKSYHIVNGMAVTATKDTANKIAGFEEVEKVLPNETRELFTAVRQDAEAPASRIANVEWNVERIGAPAVWDMGFDGSGVTVASIDTGVQWDHPALKEKYRGYDAASGEVSHDFNWFDATAGEAAPYDDQGHGTHVTGTMVGSEADGSNQIGVAPGADWIAVKAFSATGGTDADLLEAAEWILAPTDAEGNAHVEMAPDIVNNSWGGGSGLDEWYRDVVQNWRAAEIFPEFSAGNTTLTNPGGPESVAVPANYPESFATGATDLNDQLGSFSLQGPSPYEEIKPEISAPGVNIRSSVPGGGYEGGWNGTSMAGPAVSGVVALMKQADSSLTVDEIEQAIISTANPLTDSEFPESPNNGYGYGLINASDAVSSIVPGVGTTQRQLKKTVVNQDVAIAFVNQHRIALMR</sequence>
<evidence type="ECO:0008006" key="11">
    <source>
        <dbReference type="Google" id="ProtNLM"/>
    </source>
</evidence>
<evidence type="ECO:0000256" key="4">
    <source>
        <dbReference type="ARBA" id="ARBA00022825"/>
    </source>
</evidence>
<gene>
    <name evidence="9" type="ORF">GCM10007111_21650</name>
</gene>
<dbReference type="InterPro" id="IPR022398">
    <property type="entry name" value="Peptidase_S8_His-AS"/>
</dbReference>
<evidence type="ECO:0000313" key="9">
    <source>
        <dbReference type="EMBL" id="GGJ59346.1"/>
    </source>
</evidence>
<evidence type="ECO:0000256" key="2">
    <source>
        <dbReference type="ARBA" id="ARBA00022670"/>
    </source>
</evidence>
<comment type="caution">
    <text evidence="9">The sequence shown here is derived from an EMBL/GenBank/DDBJ whole genome shotgun (WGS) entry which is preliminary data.</text>
</comment>
<dbReference type="Gene3D" id="3.40.50.200">
    <property type="entry name" value="Peptidase S8/S53 domain"/>
    <property type="match status" value="1"/>
</dbReference>
<dbReference type="Pfam" id="PF05922">
    <property type="entry name" value="Inhibitor_I9"/>
    <property type="match status" value="1"/>
</dbReference>
<dbReference type="Pfam" id="PF00082">
    <property type="entry name" value="Peptidase_S8"/>
    <property type="match status" value="1"/>
</dbReference>
<evidence type="ECO:0000256" key="3">
    <source>
        <dbReference type="ARBA" id="ARBA00022801"/>
    </source>
</evidence>
<keyword evidence="2 5" id="KW-0645">Protease</keyword>
<keyword evidence="4 5" id="KW-0720">Serine protease</keyword>
<dbReference type="PANTHER" id="PTHR43399:SF4">
    <property type="entry name" value="CELL WALL-ASSOCIATED PROTEASE"/>
    <property type="match status" value="1"/>
</dbReference>